<accession>A0A3N0XL97</accession>
<reference evidence="4 5" key="1">
    <citation type="submission" date="2018-10" db="EMBL/GenBank/DDBJ databases">
        <title>Genome assembly for a Yunnan-Guizhou Plateau 3E fish, Anabarilius grahami (Regan), and its evolutionary and genetic applications.</title>
        <authorList>
            <person name="Jiang W."/>
        </authorList>
    </citation>
    <scope>NUCLEOTIDE SEQUENCE [LARGE SCALE GENOMIC DNA]</scope>
    <source>
        <strain evidence="4">AG-KIZ</strain>
        <tissue evidence="4">Muscle</tissue>
    </source>
</reference>
<feature type="region of interest" description="Disordered" evidence="2">
    <location>
        <begin position="133"/>
        <end position="178"/>
    </location>
</feature>
<gene>
    <name evidence="4" type="ORF">DPX16_3318</name>
</gene>
<dbReference type="OrthoDB" id="98591at2759"/>
<dbReference type="SMART" id="SM00201">
    <property type="entry name" value="SO"/>
    <property type="match status" value="6"/>
</dbReference>
<organism evidence="4 5">
    <name type="scientific">Anabarilius grahami</name>
    <name type="common">Kanglang fish</name>
    <name type="synonym">Barilius grahami</name>
    <dbReference type="NCBI Taxonomy" id="495550"/>
    <lineage>
        <taxon>Eukaryota</taxon>
        <taxon>Metazoa</taxon>
        <taxon>Chordata</taxon>
        <taxon>Craniata</taxon>
        <taxon>Vertebrata</taxon>
        <taxon>Euteleostomi</taxon>
        <taxon>Actinopterygii</taxon>
        <taxon>Neopterygii</taxon>
        <taxon>Teleostei</taxon>
        <taxon>Ostariophysi</taxon>
        <taxon>Cypriniformes</taxon>
        <taxon>Xenocyprididae</taxon>
        <taxon>Xenocypridinae</taxon>
        <taxon>Xenocypridinae incertae sedis</taxon>
        <taxon>Anabarilius</taxon>
    </lineage>
</organism>
<dbReference type="PROSITE" id="PS00524">
    <property type="entry name" value="SMB_1"/>
    <property type="match status" value="3"/>
</dbReference>
<comment type="caution">
    <text evidence="4">The sequence shown here is derived from an EMBL/GenBank/DDBJ whole genome shotgun (WGS) entry which is preliminary data.</text>
</comment>
<feature type="compositionally biased region" description="Low complexity" evidence="2">
    <location>
        <begin position="133"/>
        <end position="173"/>
    </location>
</feature>
<feature type="domain" description="SMB" evidence="3">
    <location>
        <begin position="217"/>
        <end position="269"/>
    </location>
</feature>
<dbReference type="AlphaFoldDB" id="A0A3N0XL97"/>
<name>A0A3N0XL97_ANAGA</name>
<protein>
    <submittedName>
        <fullName evidence="4">Proteoglycan 4</fullName>
    </submittedName>
</protein>
<dbReference type="InterPro" id="IPR053231">
    <property type="entry name" value="GPCR_LN-TM7"/>
</dbReference>
<dbReference type="InterPro" id="IPR001212">
    <property type="entry name" value="Somatomedin_B_dom"/>
</dbReference>
<evidence type="ECO:0000256" key="2">
    <source>
        <dbReference type="SAM" id="MobiDB-lite"/>
    </source>
</evidence>
<sequence length="552" mass="59216">MAYVITLTDVFDVSVIDGSCGNPDLCCSGRNDGCHRLNCYCDVACLRLRDCCPDFTPTCLTGTCSEPTLCCSGLNYNCFRGCFCDEACQQLNDCCPDINNTCNPPVNFTTAPPFISTADPTFDSTSAPPFISTADPTFDSTSDPTFDSTVDPTFDSTSDPTFDSTSDPPFDSTAAPPQDGSCGNPDLCCSGLNNSCHRLNCYCDVACLRLHDCCPDFKHTCLSGKCSHPSLCCSGVNYDCFRGCFCDEACQQLNDCCPDLNSTCIFNPTTTAPPVNFTTAPPFTSTANPPVISTAAPTLDVLTLLTNLEVEVLAEESSTEEERQAALRQVGALLESYLRENNTDIYSFEVTRIQPTELCGSIPPLCSLTLVTSNPSNVGSIPVTTRPGVTNATTTTTTTTQAPVYGSCGNPDLCCSGLNNSCNRLNCYCDVACLRLRDCCPDFTPTCLTGKCSEPTLCCSGLNYNCFRGCFCDENCKQFNDCCPDINSTCNVPTVLTVLEARVLTKSASSEEERQAVMRQVGALLGNLLGVNNTDIISLKVTRIKPVSSPYD</sequence>
<feature type="domain" description="SMB" evidence="3">
    <location>
        <begin position="55"/>
        <end position="106"/>
    </location>
</feature>
<keyword evidence="5" id="KW-1185">Reference proteome</keyword>
<evidence type="ECO:0000259" key="3">
    <source>
        <dbReference type="PROSITE" id="PS50958"/>
    </source>
</evidence>
<keyword evidence="1" id="KW-1015">Disulfide bond</keyword>
<evidence type="ECO:0000256" key="1">
    <source>
        <dbReference type="ARBA" id="ARBA00023157"/>
    </source>
</evidence>
<dbReference type="Proteomes" id="UP000281406">
    <property type="component" value="Unassembled WGS sequence"/>
</dbReference>
<dbReference type="EMBL" id="RJVU01069905">
    <property type="protein sequence ID" value="ROI64771.1"/>
    <property type="molecule type" value="Genomic_DNA"/>
</dbReference>
<evidence type="ECO:0000313" key="5">
    <source>
        <dbReference type="Proteomes" id="UP000281406"/>
    </source>
</evidence>
<dbReference type="PROSITE" id="PS50958">
    <property type="entry name" value="SMB_2"/>
    <property type="match status" value="3"/>
</dbReference>
<dbReference type="PANTHER" id="PTHR45902:SF1">
    <property type="entry name" value="LATROPHILIN RECEPTOR-LIKE PROTEIN A"/>
    <property type="match status" value="1"/>
</dbReference>
<dbReference type="PANTHER" id="PTHR45902">
    <property type="entry name" value="LATROPHILIN RECEPTOR-LIKE PROTEIN A"/>
    <property type="match status" value="1"/>
</dbReference>
<evidence type="ECO:0000313" key="4">
    <source>
        <dbReference type="EMBL" id="ROI64771.1"/>
    </source>
</evidence>
<proteinExistence type="predicted"/>
<feature type="domain" description="SMB" evidence="3">
    <location>
        <begin position="443"/>
        <end position="494"/>
    </location>
</feature>